<accession>A0A5B7HFV5</accession>
<gene>
    <name evidence="2" type="ORF">E2C01_065925</name>
</gene>
<evidence type="ECO:0000256" key="1">
    <source>
        <dbReference type="SAM" id="MobiDB-lite"/>
    </source>
</evidence>
<reference evidence="2 3" key="1">
    <citation type="submission" date="2019-05" db="EMBL/GenBank/DDBJ databases">
        <title>Another draft genome of Portunus trituberculatus and its Hox gene families provides insights of decapod evolution.</title>
        <authorList>
            <person name="Jeong J.-H."/>
            <person name="Song I."/>
            <person name="Kim S."/>
            <person name="Choi T."/>
            <person name="Kim D."/>
            <person name="Ryu S."/>
            <person name="Kim W."/>
        </authorList>
    </citation>
    <scope>NUCLEOTIDE SEQUENCE [LARGE SCALE GENOMIC DNA]</scope>
    <source>
        <tissue evidence="2">Muscle</tissue>
    </source>
</reference>
<comment type="caution">
    <text evidence="2">The sequence shown here is derived from an EMBL/GenBank/DDBJ whole genome shotgun (WGS) entry which is preliminary data.</text>
</comment>
<protein>
    <submittedName>
        <fullName evidence="2">Uncharacterized protein</fullName>
    </submittedName>
</protein>
<keyword evidence="3" id="KW-1185">Reference proteome</keyword>
<evidence type="ECO:0000313" key="2">
    <source>
        <dbReference type="EMBL" id="MPC71641.1"/>
    </source>
</evidence>
<dbReference type="EMBL" id="VSRR010033262">
    <property type="protein sequence ID" value="MPC71641.1"/>
    <property type="molecule type" value="Genomic_DNA"/>
</dbReference>
<name>A0A5B7HFV5_PORTR</name>
<feature type="region of interest" description="Disordered" evidence="1">
    <location>
        <begin position="88"/>
        <end position="110"/>
    </location>
</feature>
<dbReference type="Proteomes" id="UP000324222">
    <property type="component" value="Unassembled WGS sequence"/>
</dbReference>
<dbReference type="AlphaFoldDB" id="A0A5B7HFV5"/>
<organism evidence="2 3">
    <name type="scientific">Portunus trituberculatus</name>
    <name type="common">Swimming crab</name>
    <name type="synonym">Neptunus trituberculatus</name>
    <dbReference type="NCBI Taxonomy" id="210409"/>
    <lineage>
        <taxon>Eukaryota</taxon>
        <taxon>Metazoa</taxon>
        <taxon>Ecdysozoa</taxon>
        <taxon>Arthropoda</taxon>
        <taxon>Crustacea</taxon>
        <taxon>Multicrustacea</taxon>
        <taxon>Malacostraca</taxon>
        <taxon>Eumalacostraca</taxon>
        <taxon>Eucarida</taxon>
        <taxon>Decapoda</taxon>
        <taxon>Pleocyemata</taxon>
        <taxon>Brachyura</taxon>
        <taxon>Eubrachyura</taxon>
        <taxon>Portunoidea</taxon>
        <taxon>Portunidae</taxon>
        <taxon>Portuninae</taxon>
        <taxon>Portunus</taxon>
    </lineage>
</organism>
<feature type="compositionally biased region" description="Polar residues" evidence="1">
    <location>
        <begin position="88"/>
        <end position="102"/>
    </location>
</feature>
<sequence>MIYFRVASDAPLSTHTLLLPHPPTLHLSLDNWWSRHDSGICQQTKQTNSPNGPRYVTTDRQTHTQTLRHPIPPMCLSFTHPNTHISSWTKQARTSTSPSLAQSPEVKRNL</sequence>
<feature type="region of interest" description="Disordered" evidence="1">
    <location>
        <begin position="43"/>
        <end position="64"/>
    </location>
</feature>
<evidence type="ECO:0000313" key="3">
    <source>
        <dbReference type="Proteomes" id="UP000324222"/>
    </source>
</evidence>
<proteinExistence type="predicted"/>